<protein>
    <submittedName>
        <fullName evidence="1">Uncharacterized protein</fullName>
    </submittedName>
</protein>
<keyword evidence="2" id="KW-1185">Reference proteome</keyword>
<organism evidence="1 2">
    <name type="scientific">Pluteus cervinus</name>
    <dbReference type="NCBI Taxonomy" id="181527"/>
    <lineage>
        <taxon>Eukaryota</taxon>
        <taxon>Fungi</taxon>
        <taxon>Dikarya</taxon>
        <taxon>Basidiomycota</taxon>
        <taxon>Agaricomycotina</taxon>
        <taxon>Agaricomycetes</taxon>
        <taxon>Agaricomycetidae</taxon>
        <taxon>Agaricales</taxon>
        <taxon>Pluteineae</taxon>
        <taxon>Pluteaceae</taxon>
        <taxon>Pluteus</taxon>
    </lineage>
</organism>
<name>A0ACD3A4B1_9AGAR</name>
<gene>
    <name evidence="1" type="ORF">BDN72DRAFT_864312</name>
</gene>
<evidence type="ECO:0000313" key="1">
    <source>
        <dbReference type="EMBL" id="TFK60489.1"/>
    </source>
</evidence>
<dbReference type="EMBL" id="ML208768">
    <property type="protein sequence ID" value="TFK60489.1"/>
    <property type="molecule type" value="Genomic_DNA"/>
</dbReference>
<proteinExistence type="predicted"/>
<reference evidence="1 2" key="1">
    <citation type="journal article" date="2019" name="Nat. Ecol. Evol.">
        <title>Megaphylogeny resolves global patterns of mushroom evolution.</title>
        <authorList>
            <person name="Varga T."/>
            <person name="Krizsan K."/>
            <person name="Foldi C."/>
            <person name="Dima B."/>
            <person name="Sanchez-Garcia M."/>
            <person name="Sanchez-Ramirez S."/>
            <person name="Szollosi G.J."/>
            <person name="Szarkandi J.G."/>
            <person name="Papp V."/>
            <person name="Albert L."/>
            <person name="Andreopoulos W."/>
            <person name="Angelini C."/>
            <person name="Antonin V."/>
            <person name="Barry K.W."/>
            <person name="Bougher N.L."/>
            <person name="Buchanan P."/>
            <person name="Buyck B."/>
            <person name="Bense V."/>
            <person name="Catcheside P."/>
            <person name="Chovatia M."/>
            <person name="Cooper J."/>
            <person name="Damon W."/>
            <person name="Desjardin D."/>
            <person name="Finy P."/>
            <person name="Geml J."/>
            <person name="Haridas S."/>
            <person name="Hughes K."/>
            <person name="Justo A."/>
            <person name="Karasinski D."/>
            <person name="Kautmanova I."/>
            <person name="Kiss B."/>
            <person name="Kocsube S."/>
            <person name="Kotiranta H."/>
            <person name="LaButti K.M."/>
            <person name="Lechner B.E."/>
            <person name="Liimatainen K."/>
            <person name="Lipzen A."/>
            <person name="Lukacs Z."/>
            <person name="Mihaltcheva S."/>
            <person name="Morgado L.N."/>
            <person name="Niskanen T."/>
            <person name="Noordeloos M.E."/>
            <person name="Ohm R.A."/>
            <person name="Ortiz-Santana B."/>
            <person name="Ovrebo C."/>
            <person name="Racz N."/>
            <person name="Riley R."/>
            <person name="Savchenko A."/>
            <person name="Shiryaev A."/>
            <person name="Soop K."/>
            <person name="Spirin V."/>
            <person name="Szebenyi C."/>
            <person name="Tomsovsky M."/>
            <person name="Tulloss R.E."/>
            <person name="Uehling J."/>
            <person name="Grigoriev I.V."/>
            <person name="Vagvolgyi C."/>
            <person name="Papp T."/>
            <person name="Martin F.M."/>
            <person name="Miettinen O."/>
            <person name="Hibbett D.S."/>
            <person name="Nagy L.G."/>
        </authorList>
    </citation>
    <scope>NUCLEOTIDE SEQUENCE [LARGE SCALE GENOMIC DNA]</scope>
    <source>
        <strain evidence="1 2">NL-1719</strain>
    </source>
</reference>
<accession>A0ACD3A4B1</accession>
<sequence length="355" mass="40508">MRYAPVAVLGGRANFGDVMEEALDHLERLESLSWLARWGEEITEVEQGALRGVRALASSRQDFTATVAAYQLKPPLWKQLQAICPTNPLLVTEWGMCRKVQYAGLKYYYRSDTSALSFDSMAGHSMSRALLEDISYWLPATTFKGIQTLNFCHLQGEVMSAIFEKPTIWMALYDAGIQPLEFAADFITDPMVDYLSSFATLKYLYLTELRDREQTGIYNSEKVATKFYKKVLRAHKETLEVLVVDVPIQGPWFLQHNNFEDLFVCRILKKLAIPLPYPTGEIKEDLLYRVLNLREWLPHLHQLSILTSPGIWRFESSIRAFMGTGPAISALGTRSTQFSTQIEADANERVLRYVI</sequence>
<evidence type="ECO:0000313" key="2">
    <source>
        <dbReference type="Proteomes" id="UP000308600"/>
    </source>
</evidence>
<dbReference type="Proteomes" id="UP000308600">
    <property type="component" value="Unassembled WGS sequence"/>
</dbReference>